<dbReference type="Proteomes" id="UP000182264">
    <property type="component" value="Chromosome"/>
</dbReference>
<dbReference type="PANTHER" id="PTHR30471">
    <property type="entry name" value="DNA REPAIR PROTEIN RADC"/>
    <property type="match status" value="1"/>
</dbReference>
<evidence type="ECO:0000256" key="1">
    <source>
        <dbReference type="ARBA" id="ARBA00022670"/>
    </source>
</evidence>
<dbReference type="KEGG" id="pace:A6070_10650"/>
<evidence type="ECO:0000313" key="8">
    <source>
        <dbReference type="Proteomes" id="UP000182264"/>
    </source>
</evidence>
<dbReference type="CDD" id="cd08071">
    <property type="entry name" value="MPN_DUF2466"/>
    <property type="match status" value="1"/>
</dbReference>
<evidence type="ECO:0000256" key="3">
    <source>
        <dbReference type="ARBA" id="ARBA00022801"/>
    </source>
</evidence>
<evidence type="ECO:0000256" key="2">
    <source>
        <dbReference type="ARBA" id="ARBA00022723"/>
    </source>
</evidence>
<dbReference type="STRING" id="29542.A6070_10650"/>
<evidence type="ECO:0000313" key="7">
    <source>
        <dbReference type="EMBL" id="APG23936.1"/>
    </source>
</evidence>
<keyword evidence="8" id="KW-1185">Reference proteome</keyword>
<keyword evidence="4" id="KW-0862">Zinc</keyword>
<dbReference type="GO" id="GO:0046872">
    <property type="term" value="F:metal ion binding"/>
    <property type="evidence" value="ECO:0007669"/>
    <property type="project" value="UniProtKB-KW"/>
</dbReference>
<keyword evidence="3" id="KW-0378">Hydrolase</keyword>
<dbReference type="RefSeq" id="WP_072285752.1">
    <property type="nucleotide sequence ID" value="NZ_CP015455.1"/>
</dbReference>
<dbReference type="Gene3D" id="3.40.140.10">
    <property type="entry name" value="Cytidine Deaminase, domain 2"/>
    <property type="match status" value="1"/>
</dbReference>
<gene>
    <name evidence="7" type="ORF">A7E75_02030</name>
</gene>
<proteinExistence type="predicted"/>
<dbReference type="EMBL" id="CP015518">
    <property type="protein sequence ID" value="APG23936.1"/>
    <property type="molecule type" value="Genomic_DNA"/>
</dbReference>
<dbReference type="NCBIfam" id="TIGR00608">
    <property type="entry name" value="radc"/>
    <property type="match status" value="1"/>
</dbReference>
<feature type="domain" description="MPN" evidence="6">
    <location>
        <begin position="43"/>
        <end position="164"/>
    </location>
</feature>
<reference evidence="7 8" key="1">
    <citation type="journal article" date="2017" name="Genome Announc.">
        <title>Complete Genome Sequences of Two Acetylene-Fermenting Pelobacter acetylenicus Strains.</title>
        <authorList>
            <person name="Sutton J.M."/>
            <person name="Baesman S.M."/>
            <person name="Fierst J.L."/>
            <person name="Poret-Peterson A.T."/>
            <person name="Oremland R.S."/>
            <person name="Dunlap D.S."/>
            <person name="Akob D.M."/>
        </authorList>
    </citation>
    <scope>NUCLEOTIDE SEQUENCE [LARGE SCALE GENOMIC DNA]</scope>
    <source>
        <strain evidence="7 8">DSM 3247</strain>
    </source>
</reference>
<evidence type="ECO:0000259" key="6">
    <source>
        <dbReference type="PROSITE" id="PS50249"/>
    </source>
</evidence>
<dbReference type="InterPro" id="IPR020891">
    <property type="entry name" value="UPF0758_CS"/>
</dbReference>
<organism evidence="7 8">
    <name type="scientific">Syntrophotalea acetylenica</name>
    <name type="common">Pelobacter acetylenicus</name>
    <dbReference type="NCBI Taxonomy" id="29542"/>
    <lineage>
        <taxon>Bacteria</taxon>
        <taxon>Pseudomonadati</taxon>
        <taxon>Thermodesulfobacteriota</taxon>
        <taxon>Desulfuromonadia</taxon>
        <taxon>Desulfuromonadales</taxon>
        <taxon>Syntrophotaleaceae</taxon>
        <taxon>Syntrophotalea</taxon>
    </lineage>
</organism>
<accession>A0A1L3GDC3</accession>
<dbReference type="Pfam" id="PF04002">
    <property type="entry name" value="RadC"/>
    <property type="match status" value="1"/>
</dbReference>
<dbReference type="InterPro" id="IPR001405">
    <property type="entry name" value="UPF0758"/>
</dbReference>
<dbReference type="GO" id="GO:0008237">
    <property type="term" value="F:metallopeptidase activity"/>
    <property type="evidence" value="ECO:0007669"/>
    <property type="project" value="UniProtKB-KW"/>
</dbReference>
<keyword evidence="1" id="KW-0645">Protease</keyword>
<evidence type="ECO:0000256" key="4">
    <source>
        <dbReference type="ARBA" id="ARBA00022833"/>
    </source>
</evidence>
<dbReference type="GO" id="GO:0006508">
    <property type="term" value="P:proteolysis"/>
    <property type="evidence" value="ECO:0007669"/>
    <property type="project" value="UniProtKB-KW"/>
</dbReference>
<evidence type="ECO:0000256" key="5">
    <source>
        <dbReference type="ARBA" id="ARBA00023049"/>
    </source>
</evidence>
<dbReference type="PROSITE" id="PS50249">
    <property type="entry name" value="MPN"/>
    <property type="match status" value="1"/>
</dbReference>
<dbReference type="InterPro" id="IPR025657">
    <property type="entry name" value="RadC_JAB"/>
</dbReference>
<dbReference type="AlphaFoldDB" id="A0A1L3GDC3"/>
<keyword evidence="2" id="KW-0479">Metal-binding</keyword>
<dbReference type="PROSITE" id="PS01302">
    <property type="entry name" value="UPF0758"/>
    <property type="match status" value="1"/>
</dbReference>
<dbReference type="PANTHER" id="PTHR30471:SF3">
    <property type="entry name" value="UPF0758 PROTEIN YEES-RELATED"/>
    <property type="match status" value="1"/>
</dbReference>
<keyword evidence="5" id="KW-0482">Metalloprotease</keyword>
<protein>
    <submittedName>
        <fullName evidence="7">DNA repair protein RadC</fullName>
    </submittedName>
</protein>
<sequence length="164" mass="18500">MEAINFFGLEPEQKTKRIRIRSIRAIFKNEVVREKAPAWVTKTCKSPENTFELFRDLGRESKEHFVALHLDTKNRIICYDTVSIGSLSASIVHPREVFKSALLSSAAAVIFLHNHPSGDTTPSREDIEISKRLKQAGDLLGIRVLDHLIVGEKGFYSFADTGNF</sequence>
<dbReference type="InterPro" id="IPR037518">
    <property type="entry name" value="MPN"/>
</dbReference>
<dbReference type="OrthoDB" id="9804482at2"/>
<name>A0A1L3GDC3_SYNAC</name>